<keyword evidence="2" id="KW-1185">Reference proteome</keyword>
<dbReference type="InterPro" id="IPR046165">
    <property type="entry name" value="DUF6167"/>
</dbReference>
<evidence type="ECO:0000313" key="2">
    <source>
        <dbReference type="Proteomes" id="UP001057702"/>
    </source>
</evidence>
<organism evidence="1 2">
    <name type="scientific">Streptomyces humicola</name>
    <dbReference type="NCBI Taxonomy" id="2953240"/>
    <lineage>
        <taxon>Bacteria</taxon>
        <taxon>Bacillati</taxon>
        <taxon>Actinomycetota</taxon>
        <taxon>Actinomycetes</taxon>
        <taxon>Kitasatosporales</taxon>
        <taxon>Streptomycetaceae</taxon>
        <taxon>Streptomyces</taxon>
    </lineage>
</organism>
<gene>
    <name evidence="1" type="ORF">NGB36_19730</name>
</gene>
<dbReference type="RefSeq" id="WP_255921674.1">
    <property type="nucleotide sequence ID" value="NZ_JANFNG010000015.1"/>
</dbReference>
<comment type="caution">
    <text evidence="1">The sequence shown here is derived from an EMBL/GenBank/DDBJ whole genome shotgun (WGS) entry which is preliminary data.</text>
</comment>
<sequence length="96" mass="10707">MFRRLFWFAAGITAGVWATMKVNRAARRLTPDSLAATAADRAIEIGGRARQFAHDVREGMNRRELELNDALGLAEAPEAELPGQRSEIVYKQKEGH</sequence>
<proteinExistence type="predicted"/>
<evidence type="ECO:0000313" key="1">
    <source>
        <dbReference type="EMBL" id="MCQ4082773.1"/>
    </source>
</evidence>
<dbReference type="EMBL" id="JANFNG010000015">
    <property type="protein sequence ID" value="MCQ4082773.1"/>
    <property type="molecule type" value="Genomic_DNA"/>
</dbReference>
<reference evidence="1" key="1">
    <citation type="submission" date="2022-06" db="EMBL/GenBank/DDBJ databases">
        <title>Draft genome sequence of Streptomyces sp. RB6PN25 isolated from peat swamp forest in Thailand.</title>
        <authorList>
            <person name="Duangmal K."/>
            <person name="Klaysubun C."/>
        </authorList>
    </citation>
    <scope>NUCLEOTIDE SEQUENCE</scope>
    <source>
        <strain evidence="1">RB6PN25</strain>
    </source>
</reference>
<dbReference type="Pfam" id="PF19664">
    <property type="entry name" value="DUF6167"/>
    <property type="match status" value="1"/>
</dbReference>
<protein>
    <submittedName>
        <fullName evidence="1">DUF6167 family protein</fullName>
    </submittedName>
</protein>
<dbReference type="Proteomes" id="UP001057702">
    <property type="component" value="Unassembled WGS sequence"/>
</dbReference>
<name>A0ABT1PYL3_9ACTN</name>
<accession>A0ABT1PYL3</accession>